<dbReference type="EMBL" id="CAVMJV010000019">
    <property type="protein sequence ID" value="CAK5064756.1"/>
    <property type="molecule type" value="Genomic_DNA"/>
</dbReference>
<dbReference type="Proteomes" id="UP001497535">
    <property type="component" value="Unassembled WGS sequence"/>
</dbReference>
<evidence type="ECO:0000313" key="1">
    <source>
        <dbReference type="EMBL" id="CAK5064756.1"/>
    </source>
</evidence>
<name>A0ACB0YVD1_MELEN</name>
<gene>
    <name evidence="1" type="ORF">MENTE1834_LOCUS17123</name>
</gene>
<protein>
    <submittedName>
        <fullName evidence="1">Uncharacterized protein</fullName>
    </submittedName>
</protein>
<keyword evidence="2" id="KW-1185">Reference proteome</keyword>
<accession>A0ACB0YVD1</accession>
<reference evidence="1" key="1">
    <citation type="submission" date="2023-11" db="EMBL/GenBank/DDBJ databases">
        <authorList>
            <person name="Poullet M."/>
        </authorList>
    </citation>
    <scope>NUCLEOTIDE SEQUENCE</scope>
    <source>
        <strain evidence="1">E1834</strain>
    </source>
</reference>
<comment type="caution">
    <text evidence="1">The sequence shown here is derived from an EMBL/GenBank/DDBJ whole genome shotgun (WGS) entry which is preliminary data.</text>
</comment>
<organism evidence="1 2">
    <name type="scientific">Meloidogyne enterolobii</name>
    <name type="common">Root-knot nematode worm</name>
    <name type="synonym">Meloidogyne mayaguensis</name>
    <dbReference type="NCBI Taxonomy" id="390850"/>
    <lineage>
        <taxon>Eukaryota</taxon>
        <taxon>Metazoa</taxon>
        <taxon>Ecdysozoa</taxon>
        <taxon>Nematoda</taxon>
        <taxon>Chromadorea</taxon>
        <taxon>Rhabditida</taxon>
        <taxon>Tylenchina</taxon>
        <taxon>Tylenchomorpha</taxon>
        <taxon>Tylenchoidea</taxon>
        <taxon>Meloidogynidae</taxon>
        <taxon>Meloidogyninae</taxon>
        <taxon>Meloidogyne</taxon>
    </lineage>
</organism>
<proteinExistence type="predicted"/>
<evidence type="ECO:0000313" key="2">
    <source>
        <dbReference type="Proteomes" id="UP001497535"/>
    </source>
</evidence>
<sequence>MEEGMRGKEEGDIRIFIFIKEAKNIRNKICIYVNGIDGKLKVRMGKKELICVKRKDGGNFGKKIFKK</sequence>